<dbReference type="PIRSF" id="PIRSF006728">
    <property type="entry name" value="CinA"/>
    <property type="match status" value="1"/>
</dbReference>
<dbReference type="NCBIfam" id="TIGR00199">
    <property type="entry name" value="PncC_domain"/>
    <property type="match status" value="1"/>
</dbReference>
<dbReference type="CDD" id="cd00885">
    <property type="entry name" value="cinA"/>
    <property type="match status" value="1"/>
</dbReference>
<sequence>MQAEVITVGSELMLGFTLNTHSQYISRACVPIGIEVAYHTSVGDKMDRLAEVIKIAHHRSQLVFLCGGLGPTLDDLTKEALAEVLGETLMEDVLWRQRLEEFFVNRKSPIPANNYKQALVFPSGTVFPNEKGTAPGLSVTKDGVTYILLPGPPGELRPMFDLQILPFLQSLVPSEEVIYSHPMSFFGIGESALEEKLKDLITKNENPIIATYALEIGVTLRLTAHAQTVIKAKELIEPIRLEILSRVGDYCYSEQDQSLEEVVMQLLHAKKKCVSTAESCTGGLVVHLLTTVPGASGEVKGGFVSYTNISKGHIVGVSDEILKTHGAVSGETAKQLAEHTREQFQTDFAISVTGVAGPAPSEGKPVGLVYIGLAQEGVPTSVYELSLNGNRERIQRSAAKHALFILFERLKKGETTI</sequence>
<comment type="similarity">
    <text evidence="1">Belongs to the CinA family.</text>
</comment>
<dbReference type="SMART" id="SM00852">
    <property type="entry name" value="MoCF_biosynth"/>
    <property type="match status" value="1"/>
</dbReference>
<name>A0A6I4VWC6_9BACL</name>
<dbReference type="EMBL" id="WUUL01000001">
    <property type="protein sequence ID" value="MXQ52292.1"/>
    <property type="molecule type" value="Genomic_DNA"/>
</dbReference>
<evidence type="ECO:0000313" key="3">
    <source>
        <dbReference type="EMBL" id="MXQ52292.1"/>
    </source>
</evidence>
<feature type="domain" description="MoaB/Mog" evidence="2">
    <location>
        <begin position="4"/>
        <end position="171"/>
    </location>
</feature>
<dbReference type="InterPro" id="IPR041424">
    <property type="entry name" value="CinA_KH"/>
</dbReference>
<dbReference type="AlphaFoldDB" id="A0A6I4VWC6"/>
<accession>A0A6I4VWC6</accession>
<protein>
    <recommendedName>
        <fullName evidence="1">Putative competence-damage inducible protein</fullName>
    </recommendedName>
</protein>
<dbReference type="InterPro" id="IPR036425">
    <property type="entry name" value="MoaB/Mog-like_dom_sf"/>
</dbReference>
<dbReference type="InterPro" id="IPR036653">
    <property type="entry name" value="CinA-like_C"/>
</dbReference>
<gene>
    <name evidence="1" type="primary">cinA</name>
    <name evidence="3" type="ORF">GSM42_00700</name>
</gene>
<dbReference type="Gene3D" id="3.90.950.20">
    <property type="entry name" value="CinA-like"/>
    <property type="match status" value="1"/>
</dbReference>
<evidence type="ECO:0000259" key="2">
    <source>
        <dbReference type="SMART" id="SM00852"/>
    </source>
</evidence>
<dbReference type="Proteomes" id="UP000430692">
    <property type="component" value="Unassembled WGS sequence"/>
</dbReference>
<dbReference type="Pfam" id="PF00994">
    <property type="entry name" value="MoCF_biosynth"/>
    <property type="match status" value="1"/>
</dbReference>
<dbReference type="RefSeq" id="WP_160799332.1">
    <property type="nucleotide sequence ID" value="NZ_WUUL01000001.1"/>
</dbReference>
<dbReference type="InterPro" id="IPR050101">
    <property type="entry name" value="CinA"/>
</dbReference>
<reference evidence="3 4" key="1">
    <citation type="submission" date="2019-12" db="EMBL/GenBank/DDBJ databases">
        <title>Whole-genome analyses of novel actinobacteria.</title>
        <authorList>
            <person name="Sahin N."/>
            <person name="Saygin H."/>
        </authorList>
    </citation>
    <scope>NUCLEOTIDE SEQUENCE [LARGE SCALE GENOMIC DNA]</scope>
    <source>
        <strain evidence="3 4">KC615</strain>
    </source>
</reference>
<dbReference type="InterPro" id="IPR008135">
    <property type="entry name" value="Competence-induced_CinA"/>
</dbReference>
<dbReference type="Gene3D" id="3.30.70.2860">
    <property type="match status" value="1"/>
</dbReference>
<dbReference type="HAMAP" id="MF_00226_B">
    <property type="entry name" value="CinA_B"/>
    <property type="match status" value="1"/>
</dbReference>
<evidence type="ECO:0000313" key="4">
    <source>
        <dbReference type="Proteomes" id="UP000430692"/>
    </source>
</evidence>
<dbReference type="SUPFAM" id="SSF142433">
    <property type="entry name" value="CinA-like"/>
    <property type="match status" value="1"/>
</dbReference>
<dbReference type="Pfam" id="PF02464">
    <property type="entry name" value="CinA"/>
    <property type="match status" value="1"/>
</dbReference>
<organism evidence="3 4">
    <name type="scientific">Shimazuella alba</name>
    <dbReference type="NCBI Taxonomy" id="2690964"/>
    <lineage>
        <taxon>Bacteria</taxon>
        <taxon>Bacillati</taxon>
        <taxon>Bacillota</taxon>
        <taxon>Bacilli</taxon>
        <taxon>Bacillales</taxon>
        <taxon>Thermoactinomycetaceae</taxon>
        <taxon>Shimazuella</taxon>
    </lineage>
</organism>
<proteinExistence type="inferred from homology"/>
<evidence type="ECO:0000256" key="1">
    <source>
        <dbReference type="HAMAP-Rule" id="MF_00226"/>
    </source>
</evidence>
<dbReference type="SUPFAM" id="SSF53218">
    <property type="entry name" value="Molybdenum cofactor biosynthesis proteins"/>
    <property type="match status" value="1"/>
</dbReference>
<dbReference type="NCBIfam" id="TIGR00200">
    <property type="entry name" value="cinA_nterm"/>
    <property type="match status" value="1"/>
</dbReference>
<keyword evidence="4" id="KW-1185">Reference proteome</keyword>
<dbReference type="PANTHER" id="PTHR13939">
    <property type="entry name" value="NICOTINAMIDE-NUCLEOTIDE AMIDOHYDROLASE PNCC"/>
    <property type="match status" value="1"/>
</dbReference>
<dbReference type="NCBIfam" id="NF001813">
    <property type="entry name" value="PRK00549.1"/>
    <property type="match status" value="1"/>
</dbReference>
<dbReference type="Gene3D" id="3.40.980.10">
    <property type="entry name" value="MoaB/Mog-like domain"/>
    <property type="match status" value="1"/>
</dbReference>
<dbReference type="InterPro" id="IPR008136">
    <property type="entry name" value="CinA_C"/>
</dbReference>
<dbReference type="Pfam" id="PF18146">
    <property type="entry name" value="CinA_KH"/>
    <property type="match status" value="1"/>
</dbReference>
<dbReference type="InterPro" id="IPR001453">
    <property type="entry name" value="MoaB/Mog_dom"/>
</dbReference>
<dbReference type="PANTHER" id="PTHR13939:SF0">
    <property type="entry name" value="NMN AMIDOHYDROLASE-LIKE PROTEIN YFAY"/>
    <property type="match status" value="1"/>
</dbReference>
<comment type="caution">
    <text evidence="3">The sequence shown here is derived from an EMBL/GenBank/DDBJ whole genome shotgun (WGS) entry which is preliminary data.</text>
</comment>